<organism evidence="6 7">
    <name type="scientific">Lederbergia citri</name>
    <dbReference type="NCBI Taxonomy" id="2833580"/>
    <lineage>
        <taxon>Bacteria</taxon>
        <taxon>Bacillati</taxon>
        <taxon>Bacillota</taxon>
        <taxon>Bacilli</taxon>
        <taxon>Bacillales</taxon>
        <taxon>Bacillaceae</taxon>
        <taxon>Lederbergia</taxon>
    </lineage>
</organism>
<dbReference type="CDD" id="cd00732">
    <property type="entry name" value="CheW"/>
    <property type="match status" value="1"/>
</dbReference>
<gene>
    <name evidence="6" type="ORF">KHA97_02805</name>
</gene>
<evidence type="ECO:0000259" key="5">
    <source>
        <dbReference type="PROSITE" id="PS50851"/>
    </source>
</evidence>
<proteinExistence type="predicted"/>
<dbReference type="GO" id="GO:0005829">
    <property type="term" value="C:cytosol"/>
    <property type="evidence" value="ECO:0007669"/>
    <property type="project" value="TreeGrafter"/>
</dbReference>
<name>A0A942TA64_9BACI</name>
<dbReference type="EMBL" id="JAGYPG010000001">
    <property type="protein sequence ID" value="MBS4194005.1"/>
    <property type="molecule type" value="Genomic_DNA"/>
</dbReference>
<dbReference type="GO" id="GO:0006935">
    <property type="term" value="P:chemotaxis"/>
    <property type="evidence" value="ECO:0007669"/>
    <property type="project" value="UniProtKB-KW"/>
</dbReference>
<dbReference type="PROSITE" id="PS50851">
    <property type="entry name" value="CHEW"/>
    <property type="match status" value="1"/>
</dbReference>
<dbReference type="Gene3D" id="2.40.50.180">
    <property type="entry name" value="CheA-289, Domain 4"/>
    <property type="match status" value="1"/>
</dbReference>
<evidence type="ECO:0000256" key="1">
    <source>
        <dbReference type="ARBA" id="ARBA00004496"/>
    </source>
</evidence>
<dbReference type="Gene3D" id="2.30.30.40">
    <property type="entry name" value="SH3 Domains"/>
    <property type="match status" value="1"/>
</dbReference>
<evidence type="ECO:0000256" key="2">
    <source>
        <dbReference type="ARBA" id="ARBA00021483"/>
    </source>
</evidence>
<comment type="subcellular location">
    <subcellularLocation>
        <location evidence="1">Cytoplasm</location>
    </subcellularLocation>
</comment>
<dbReference type="Pfam" id="PF01584">
    <property type="entry name" value="CheW"/>
    <property type="match status" value="1"/>
</dbReference>
<dbReference type="RefSeq" id="WP_213123230.1">
    <property type="nucleotide sequence ID" value="NZ_JAGYPG010000001.1"/>
</dbReference>
<dbReference type="InterPro" id="IPR002545">
    <property type="entry name" value="CheW-lke_dom"/>
</dbReference>
<dbReference type="GO" id="GO:0007165">
    <property type="term" value="P:signal transduction"/>
    <property type="evidence" value="ECO:0007669"/>
    <property type="project" value="InterPro"/>
</dbReference>
<evidence type="ECO:0000313" key="6">
    <source>
        <dbReference type="EMBL" id="MBS4194005.1"/>
    </source>
</evidence>
<comment type="caution">
    <text evidence="6">The sequence shown here is derived from an EMBL/GenBank/DDBJ whole genome shotgun (WGS) entry which is preliminary data.</text>
</comment>
<evidence type="ECO:0000313" key="7">
    <source>
        <dbReference type="Proteomes" id="UP000681414"/>
    </source>
</evidence>
<dbReference type="InterPro" id="IPR039315">
    <property type="entry name" value="CheW"/>
</dbReference>
<dbReference type="InterPro" id="IPR036061">
    <property type="entry name" value="CheW-like_dom_sf"/>
</dbReference>
<dbReference type="SUPFAM" id="SSF50341">
    <property type="entry name" value="CheW-like"/>
    <property type="match status" value="1"/>
</dbReference>
<dbReference type="PANTHER" id="PTHR22617:SF23">
    <property type="entry name" value="CHEMOTAXIS PROTEIN CHEW"/>
    <property type="match status" value="1"/>
</dbReference>
<dbReference type="PANTHER" id="PTHR22617">
    <property type="entry name" value="CHEMOTAXIS SENSOR HISTIDINE KINASE-RELATED"/>
    <property type="match status" value="1"/>
</dbReference>
<keyword evidence="4" id="KW-0145">Chemotaxis</keyword>
<reference evidence="6 7" key="1">
    <citation type="submission" date="2021-05" db="EMBL/GenBank/DDBJ databases">
        <title>Novel Bacillus species.</title>
        <authorList>
            <person name="Liu G."/>
        </authorList>
    </citation>
    <scope>NUCLEOTIDE SEQUENCE [LARGE SCALE GENOMIC DNA]</scope>
    <source>
        <strain evidence="7">FJAT-49780</strain>
    </source>
</reference>
<evidence type="ECO:0000256" key="4">
    <source>
        <dbReference type="ARBA" id="ARBA00022500"/>
    </source>
</evidence>
<keyword evidence="7" id="KW-1185">Reference proteome</keyword>
<feature type="domain" description="CheW-like" evidence="5">
    <location>
        <begin position="8"/>
        <end position="148"/>
    </location>
</feature>
<dbReference type="SMART" id="SM00260">
    <property type="entry name" value="CheW"/>
    <property type="match status" value="1"/>
</dbReference>
<sequence length="155" mass="17190">MNNVIAADRKVIVLLLNDKEYSISVEHVTAIEKMLHITRVPNVPPFIKGVTNLRGVIIPIIDLKRHFNLGDTEYTDRTRIIIVSYKNMTVGMIVDEANDVLDIPESVIEPCPDVAGAAPAEFISGVANLDKRLVLLLNLENIVNPLSFKDEIYGA</sequence>
<dbReference type="AlphaFoldDB" id="A0A942TA64"/>
<evidence type="ECO:0000256" key="3">
    <source>
        <dbReference type="ARBA" id="ARBA00022490"/>
    </source>
</evidence>
<accession>A0A942TA64</accession>
<dbReference type="Proteomes" id="UP000681414">
    <property type="component" value="Unassembled WGS sequence"/>
</dbReference>
<keyword evidence="3" id="KW-0963">Cytoplasm</keyword>
<dbReference type="FunFam" id="2.40.50.180:FF:000002">
    <property type="entry name" value="Chemotaxis protein CheW"/>
    <property type="match status" value="1"/>
</dbReference>
<protein>
    <recommendedName>
        <fullName evidence="2">Chemotaxis protein CheW</fullName>
    </recommendedName>
</protein>